<keyword evidence="2" id="KW-1185">Reference proteome</keyword>
<dbReference type="Proteomes" id="UP001060085">
    <property type="component" value="Linkage Group LG01"/>
</dbReference>
<organism evidence="1 2">
    <name type="scientific">Catharanthus roseus</name>
    <name type="common">Madagascar periwinkle</name>
    <name type="synonym">Vinca rosea</name>
    <dbReference type="NCBI Taxonomy" id="4058"/>
    <lineage>
        <taxon>Eukaryota</taxon>
        <taxon>Viridiplantae</taxon>
        <taxon>Streptophyta</taxon>
        <taxon>Embryophyta</taxon>
        <taxon>Tracheophyta</taxon>
        <taxon>Spermatophyta</taxon>
        <taxon>Magnoliopsida</taxon>
        <taxon>eudicotyledons</taxon>
        <taxon>Gunneridae</taxon>
        <taxon>Pentapetalae</taxon>
        <taxon>asterids</taxon>
        <taxon>lamiids</taxon>
        <taxon>Gentianales</taxon>
        <taxon>Apocynaceae</taxon>
        <taxon>Rauvolfioideae</taxon>
        <taxon>Vinceae</taxon>
        <taxon>Catharanthinae</taxon>
        <taxon>Catharanthus</taxon>
    </lineage>
</organism>
<evidence type="ECO:0000313" key="2">
    <source>
        <dbReference type="Proteomes" id="UP001060085"/>
    </source>
</evidence>
<accession>A0ACC0C8U4</accession>
<dbReference type="EMBL" id="CM044701">
    <property type="protein sequence ID" value="KAI5681324.1"/>
    <property type="molecule type" value="Genomic_DNA"/>
</dbReference>
<gene>
    <name evidence="1" type="ORF">M9H77_02551</name>
</gene>
<reference evidence="2" key="1">
    <citation type="journal article" date="2023" name="Nat. Plants">
        <title>Single-cell RNA sequencing provides a high-resolution roadmap for understanding the multicellular compartmentation of specialized metabolism.</title>
        <authorList>
            <person name="Sun S."/>
            <person name="Shen X."/>
            <person name="Li Y."/>
            <person name="Li Y."/>
            <person name="Wang S."/>
            <person name="Li R."/>
            <person name="Zhang H."/>
            <person name="Shen G."/>
            <person name="Guo B."/>
            <person name="Wei J."/>
            <person name="Xu J."/>
            <person name="St-Pierre B."/>
            <person name="Chen S."/>
            <person name="Sun C."/>
        </authorList>
    </citation>
    <scope>NUCLEOTIDE SEQUENCE [LARGE SCALE GENOMIC DNA]</scope>
</reference>
<protein>
    <submittedName>
        <fullName evidence="1">Uncharacterized protein</fullName>
    </submittedName>
</protein>
<evidence type="ECO:0000313" key="1">
    <source>
        <dbReference type="EMBL" id="KAI5681324.1"/>
    </source>
</evidence>
<name>A0ACC0C8U4_CATRO</name>
<proteinExistence type="predicted"/>
<sequence>MAFLFTNTNEKPHSDQGVSSRYDIVFGSVRGLHLLPRELCYSFQTCSLVPRGTQKSYSSAFGLVPELGVSQMQAVKKAKSIITAKRCGEKQLSVSPERVTKVETLKPSMIDGFSKVNELPQVTMEVEESVVLHVKEEISNVEHYDLMRKRTKKKRALRLKKKKEIEDKGRNMEKVLDNFLKEFTISLSLNPSLMCYEVSLVGLELFPESYVSHVSIYGDLCAISFGEGLLLVVSYAFTCLSSHVFLEDSLLHSGSIFDPSCHDFGVINNASIESIVLFFIRCFPKIVLSCTFKEFFDKMVLKEECRPFGNFRNFSKWIQIWCKQSKIVFLPRMHLTSFHGLTRSHKSFNKALSMLTSLLMDVPKKKTGI</sequence>
<comment type="caution">
    <text evidence="1">The sequence shown here is derived from an EMBL/GenBank/DDBJ whole genome shotgun (WGS) entry which is preliminary data.</text>
</comment>